<keyword evidence="5" id="KW-1185">Reference proteome</keyword>
<dbReference type="Proteomes" id="UP000305067">
    <property type="component" value="Unassembled WGS sequence"/>
</dbReference>
<dbReference type="InterPro" id="IPR013087">
    <property type="entry name" value="Znf_C2H2_type"/>
</dbReference>
<feature type="domain" description="C2H2-type" evidence="3">
    <location>
        <begin position="90"/>
        <end position="119"/>
    </location>
</feature>
<dbReference type="AlphaFoldDB" id="A0A5C3QRX8"/>
<dbReference type="EMBL" id="ML178826">
    <property type="protein sequence ID" value="TFL01114.1"/>
    <property type="molecule type" value="Genomic_DNA"/>
</dbReference>
<accession>A0A5C3QRX8</accession>
<evidence type="ECO:0000313" key="4">
    <source>
        <dbReference type="EMBL" id="TFL01114.1"/>
    </source>
</evidence>
<organism evidence="4 5">
    <name type="scientific">Pterulicium gracile</name>
    <dbReference type="NCBI Taxonomy" id="1884261"/>
    <lineage>
        <taxon>Eukaryota</taxon>
        <taxon>Fungi</taxon>
        <taxon>Dikarya</taxon>
        <taxon>Basidiomycota</taxon>
        <taxon>Agaricomycotina</taxon>
        <taxon>Agaricomycetes</taxon>
        <taxon>Agaricomycetidae</taxon>
        <taxon>Agaricales</taxon>
        <taxon>Pleurotineae</taxon>
        <taxon>Pterulaceae</taxon>
        <taxon>Pterulicium</taxon>
    </lineage>
</organism>
<evidence type="ECO:0000256" key="1">
    <source>
        <dbReference type="PROSITE-ProRule" id="PRU00042"/>
    </source>
</evidence>
<dbReference type="PROSITE" id="PS00028">
    <property type="entry name" value="ZINC_FINGER_C2H2_1"/>
    <property type="match status" value="1"/>
</dbReference>
<proteinExistence type="predicted"/>
<dbReference type="Gene3D" id="3.30.160.60">
    <property type="entry name" value="Classic Zinc Finger"/>
    <property type="match status" value="1"/>
</dbReference>
<evidence type="ECO:0000313" key="5">
    <source>
        <dbReference type="Proteomes" id="UP000305067"/>
    </source>
</evidence>
<keyword evidence="1" id="KW-0479">Metal-binding</keyword>
<protein>
    <recommendedName>
        <fullName evidence="3">C2H2-type domain-containing protein</fullName>
    </recommendedName>
</protein>
<feature type="region of interest" description="Disordered" evidence="2">
    <location>
        <begin position="64"/>
        <end position="93"/>
    </location>
</feature>
<evidence type="ECO:0000256" key="2">
    <source>
        <dbReference type="SAM" id="MobiDB-lite"/>
    </source>
</evidence>
<sequence length="228" mass="25756">MTSGPRQSSGSHKRKASSADAASRKKPGRSGDEHRRRDRRSSLKTCPDCCQEISYSNFARHMREKHSAGHPVEEAPNGQRAGANHPQPPFDCPGCENSYTRRCSLRRHQTKTGHSESSPTSSERTLEIPTDVRSPSFDSDTDVGSPEYSRKLRLEDFFESRTAFNESFTPAFTHTEMEHQQHCGFQETDGYGTTYPQYTSSALWGKFLLALKHVFGIMHSYTRGLRHT</sequence>
<name>A0A5C3QRX8_9AGAR</name>
<dbReference type="GO" id="GO:0008270">
    <property type="term" value="F:zinc ion binding"/>
    <property type="evidence" value="ECO:0007669"/>
    <property type="project" value="UniProtKB-KW"/>
</dbReference>
<dbReference type="PROSITE" id="PS50157">
    <property type="entry name" value="ZINC_FINGER_C2H2_2"/>
    <property type="match status" value="1"/>
</dbReference>
<evidence type="ECO:0000259" key="3">
    <source>
        <dbReference type="PROSITE" id="PS50157"/>
    </source>
</evidence>
<gene>
    <name evidence="4" type="ORF">BDV98DRAFT_89997</name>
</gene>
<feature type="region of interest" description="Disordered" evidence="2">
    <location>
        <begin position="106"/>
        <end position="145"/>
    </location>
</feature>
<reference evidence="4 5" key="1">
    <citation type="journal article" date="2019" name="Nat. Ecol. Evol.">
        <title>Megaphylogeny resolves global patterns of mushroom evolution.</title>
        <authorList>
            <person name="Varga T."/>
            <person name="Krizsan K."/>
            <person name="Foldi C."/>
            <person name="Dima B."/>
            <person name="Sanchez-Garcia M."/>
            <person name="Sanchez-Ramirez S."/>
            <person name="Szollosi G.J."/>
            <person name="Szarkandi J.G."/>
            <person name="Papp V."/>
            <person name="Albert L."/>
            <person name="Andreopoulos W."/>
            <person name="Angelini C."/>
            <person name="Antonin V."/>
            <person name="Barry K.W."/>
            <person name="Bougher N.L."/>
            <person name="Buchanan P."/>
            <person name="Buyck B."/>
            <person name="Bense V."/>
            <person name="Catcheside P."/>
            <person name="Chovatia M."/>
            <person name="Cooper J."/>
            <person name="Damon W."/>
            <person name="Desjardin D."/>
            <person name="Finy P."/>
            <person name="Geml J."/>
            <person name="Haridas S."/>
            <person name="Hughes K."/>
            <person name="Justo A."/>
            <person name="Karasinski D."/>
            <person name="Kautmanova I."/>
            <person name="Kiss B."/>
            <person name="Kocsube S."/>
            <person name="Kotiranta H."/>
            <person name="LaButti K.M."/>
            <person name="Lechner B.E."/>
            <person name="Liimatainen K."/>
            <person name="Lipzen A."/>
            <person name="Lukacs Z."/>
            <person name="Mihaltcheva S."/>
            <person name="Morgado L.N."/>
            <person name="Niskanen T."/>
            <person name="Noordeloos M.E."/>
            <person name="Ohm R.A."/>
            <person name="Ortiz-Santana B."/>
            <person name="Ovrebo C."/>
            <person name="Racz N."/>
            <person name="Riley R."/>
            <person name="Savchenko A."/>
            <person name="Shiryaev A."/>
            <person name="Soop K."/>
            <person name="Spirin V."/>
            <person name="Szebenyi C."/>
            <person name="Tomsovsky M."/>
            <person name="Tulloss R.E."/>
            <person name="Uehling J."/>
            <person name="Grigoriev I.V."/>
            <person name="Vagvolgyi C."/>
            <person name="Papp T."/>
            <person name="Martin F.M."/>
            <person name="Miettinen O."/>
            <person name="Hibbett D.S."/>
            <person name="Nagy L.G."/>
        </authorList>
    </citation>
    <scope>NUCLEOTIDE SEQUENCE [LARGE SCALE GENOMIC DNA]</scope>
    <source>
        <strain evidence="4 5">CBS 309.79</strain>
    </source>
</reference>
<keyword evidence="1" id="KW-0862">Zinc</keyword>
<feature type="region of interest" description="Disordered" evidence="2">
    <location>
        <begin position="1"/>
        <end position="44"/>
    </location>
</feature>
<feature type="compositionally biased region" description="Polar residues" evidence="2">
    <location>
        <begin position="1"/>
        <end position="10"/>
    </location>
</feature>
<keyword evidence="1" id="KW-0863">Zinc-finger</keyword>